<reference evidence="3 9" key="4">
    <citation type="submission" date="2023-06" db="EMBL/GenBank/DDBJ databases">
        <title>Acute promotion of culturable opportunistic pathogens and persistent increase of antibiotic resistance following antibiotic exposure in mouse gut microbiota.</title>
        <authorList>
            <person name="Li L."/>
            <person name="Wang B."/>
            <person name="Sun Y."/>
            <person name="Wang M."/>
            <person name="Xu H."/>
        </authorList>
    </citation>
    <scope>NUCLEOTIDE SEQUENCE [LARGE SCALE GENOMIC DNA]</scope>
    <source>
        <strain evidence="3 9">CRI2_2</strain>
    </source>
</reference>
<evidence type="ECO:0000313" key="8">
    <source>
        <dbReference type="Proteomes" id="UP001183682"/>
    </source>
</evidence>
<evidence type="ECO:0000313" key="9">
    <source>
        <dbReference type="Proteomes" id="UP001241571"/>
    </source>
</evidence>
<dbReference type="Gene3D" id="1.10.10.10">
    <property type="entry name" value="Winged helix-like DNA-binding domain superfamily/Winged helix DNA-binding domain"/>
    <property type="match status" value="1"/>
</dbReference>
<dbReference type="InterPro" id="IPR046348">
    <property type="entry name" value="SIS_dom_sf"/>
</dbReference>
<dbReference type="GO" id="GO:1901135">
    <property type="term" value="P:carbohydrate derivative metabolic process"/>
    <property type="evidence" value="ECO:0007669"/>
    <property type="project" value="InterPro"/>
</dbReference>
<protein>
    <submittedName>
        <fullName evidence="4">MurR/RpiR family transcriptional regulator</fullName>
    </submittedName>
</protein>
<dbReference type="SUPFAM" id="SSF46689">
    <property type="entry name" value="Homeodomain-like"/>
    <property type="match status" value="1"/>
</dbReference>
<dbReference type="InterPro" id="IPR047640">
    <property type="entry name" value="RpiR-like"/>
</dbReference>
<dbReference type="InterPro" id="IPR036388">
    <property type="entry name" value="WH-like_DNA-bd_sf"/>
</dbReference>
<dbReference type="InterPro" id="IPR000281">
    <property type="entry name" value="HTH_RpiR"/>
</dbReference>
<dbReference type="PANTHER" id="PTHR30514">
    <property type="entry name" value="GLUCOKINASE"/>
    <property type="match status" value="1"/>
</dbReference>
<dbReference type="GeneID" id="93224910"/>
<evidence type="ECO:0000259" key="1">
    <source>
        <dbReference type="PROSITE" id="PS51071"/>
    </source>
</evidence>
<evidence type="ECO:0000313" key="3">
    <source>
        <dbReference type="EMBL" id="MDL4936879.1"/>
    </source>
</evidence>
<dbReference type="EMBL" id="JABXJK010000089">
    <property type="protein sequence ID" value="MBA0974359.1"/>
    <property type="molecule type" value="Genomic_DNA"/>
</dbReference>
<dbReference type="RefSeq" id="WP_103300988.1">
    <property type="nucleotide sequence ID" value="NZ_BSYC01000001.1"/>
</dbReference>
<proteinExistence type="predicted"/>
<dbReference type="Proteomes" id="UP000516696">
    <property type="component" value="Chromosome"/>
</dbReference>
<dbReference type="SUPFAM" id="SSF53697">
    <property type="entry name" value="SIS domain"/>
    <property type="match status" value="1"/>
</dbReference>
<dbReference type="GO" id="GO:0003700">
    <property type="term" value="F:DNA-binding transcription factor activity"/>
    <property type="evidence" value="ECO:0007669"/>
    <property type="project" value="InterPro"/>
</dbReference>
<gene>
    <name evidence="5" type="ORF">EGM181_13160</name>
    <name evidence="2" type="ORF">HWH42_17470</name>
    <name evidence="4" type="ORF">P7E30_02185</name>
    <name evidence="3" type="ORF">QRX88_14225</name>
</gene>
<dbReference type="EMBL" id="JASUBT010000011">
    <property type="protein sequence ID" value="MDL4936879.1"/>
    <property type="molecule type" value="Genomic_DNA"/>
</dbReference>
<dbReference type="GO" id="GO:0003677">
    <property type="term" value="F:DNA binding"/>
    <property type="evidence" value="ECO:0007669"/>
    <property type="project" value="InterPro"/>
</dbReference>
<evidence type="ECO:0000313" key="5">
    <source>
        <dbReference type="EMBL" id="QOG28136.1"/>
    </source>
</evidence>
<accession>A0A2K3QT03</accession>
<dbReference type="AlphaFoldDB" id="A0A2K3QT03"/>
<dbReference type="Proteomes" id="UP001241571">
    <property type="component" value="Unassembled WGS sequence"/>
</dbReference>
<organism evidence="4 8">
    <name type="scientific">Enterococcus gallinarum</name>
    <dbReference type="NCBI Taxonomy" id="1353"/>
    <lineage>
        <taxon>Bacteria</taxon>
        <taxon>Bacillati</taxon>
        <taxon>Bacillota</taxon>
        <taxon>Bacilli</taxon>
        <taxon>Lactobacillales</taxon>
        <taxon>Enterococcaceae</taxon>
        <taxon>Enterococcus</taxon>
    </lineage>
</organism>
<dbReference type="Proteomes" id="UP000571857">
    <property type="component" value="Unassembled WGS sequence"/>
</dbReference>
<dbReference type="PROSITE" id="PS51071">
    <property type="entry name" value="HTH_RPIR"/>
    <property type="match status" value="1"/>
</dbReference>
<name>A0A2K3QT03_ENTGA</name>
<dbReference type="InterPro" id="IPR009057">
    <property type="entry name" value="Homeodomain-like_sf"/>
</dbReference>
<dbReference type="EMBL" id="JARPZN010000001">
    <property type="protein sequence ID" value="MDT2689015.1"/>
    <property type="molecule type" value="Genomic_DNA"/>
</dbReference>
<sequence length="273" mass="31584">MGPLIIRLLTVLNNETTSSTYYHIAQTLLNNYSIIDKSSISDIATLCTVSKSTISKFARSIGFEDYYELKKSSTFAENKYHFDLNYISNIINPIEKNGYDDYLDAIIKDISAFKQQSNMRSIDELAKCLTTYNKVGAFGLLFSESAAIDFQYKLAYAGKFIITYQSDLKQIEFIEQADEETLLIIFSNSGGFLQRQQLRDDIPYRNVFENTKAKIFVITANEEVRNYRFVHDVILFPHETIFQTHSFIYQIIMDIIVSKYRQYLEPPTISPKQ</sequence>
<evidence type="ECO:0000313" key="7">
    <source>
        <dbReference type="Proteomes" id="UP000571857"/>
    </source>
</evidence>
<dbReference type="GO" id="GO:0097367">
    <property type="term" value="F:carbohydrate derivative binding"/>
    <property type="evidence" value="ECO:0007669"/>
    <property type="project" value="InterPro"/>
</dbReference>
<evidence type="ECO:0000313" key="2">
    <source>
        <dbReference type="EMBL" id="MBA0974359.1"/>
    </source>
</evidence>
<dbReference type="PANTHER" id="PTHR30514:SF1">
    <property type="entry name" value="HTH-TYPE TRANSCRIPTIONAL REGULATOR HEXR-RELATED"/>
    <property type="match status" value="1"/>
</dbReference>
<reference evidence="5 6" key="1">
    <citation type="submission" date="2020-03" db="EMBL/GenBank/DDBJ databases">
        <title>Characterization of ganglioside-mimicking enterococci.</title>
        <authorList>
            <person name="Patry R.T."/>
            <person name="Nothaft H."/>
            <person name="Bridger R."/>
            <person name="Shajahan A."/>
            <person name="Huynh S."/>
            <person name="Sanchez S."/>
            <person name="Azadi P."/>
            <person name="Cooper K."/>
            <person name="Miller W.G."/>
            <person name="Parker C.T."/>
            <person name="Wells L."/>
            <person name="Szymanski C.M."/>
        </authorList>
    </citation>
    <scope>NUCLEOTIDE SEQUENCE [LARGE SCALE GENOMIC DNA]</scope>
    <source>
        <strain evidence="5 6">EGM181</strain>
    </source>
</reference>
<evidence type="ECO:0000313" key="6">
    <source>
        <dbReference type="Proteomes" id="UP000516696"/>
    </source>
</evidence>
<evidence type="ECO:0000313" key="4">
    <source>
        <dbReference type="EMBL" id="MDT2689015.1"/>
    </source>
</evidence>
<dbReference type="EMBL" id="CP050485">
    <property type="protein sequence ID" value="QOG28136.1"/>
    <property type="molecule type" value="Genomic_DNA"/>
</dbReference>
<reference evidence="2 7" key="2">
    <citation type="submission" date="2020-06" db="EMBL/GenBank/DDBJ databases">
        <title>Crossreactivity between MHC class I-restricted antigens from cancer cells and an enterococcal bacteriophage.</title>
        <authorList>
            <person name="Fluckiger A."/>
            <person name="Daillere R."/>
            <person name="Sassi M."/>
            <person name="Cattoir V."/>
            <person name="Kroemer G."/>
            <person name="Zitvogel L."/>
        </authorList>
    </citation>
    <scope>NUCLEOTIDE SEQUENCE [LARGE SCALE GENOMIC DNA]</scope>
    <source>
        <strain evidence="2 7">EG4</strain>
    </source>
</reference>
<reference evidence="4" key="3">
    <citation type="submission" date="2023-03" db="EMBL/GenBank/DDBJ databases">
        <authorList>
            <person name="Shen W."/>
            <person name="Cai J."/>
        </authorList>
    </citation>
    <scope>NUCLEOTIDE SEQUENCE</scope>
    <source>
        <strain evidence="4">K69-2</strain>
    </source>
</reference>
<dbReference type="Pfam" id="PF01418">
    <property type="entry name" value="HTH_6"/>
    <property type="match status" value="1"/>
</dbReference>
<dbReference type="Proteomes" id="UP001183682">
    <property type="component" value="Unassembled WGS sequence"/>
</dbReference>
<dbReference type="Gene3D" id="3.40.50.10490">
    <property type="entry name" value="Glucose-6-phosphate isomerase like protein, domain 1"/>
    <property type="match status" value="1"/>
</dbReference>
<feature type="domain" description="HTH rpiR-type" evidence="1">
    <location>
        <begin position="4"/>
        <end position="80"/>
    </location>
</feature>